<proteinExistence type="predicted"/>
<protein>
    <submittedName>
        <fullName evidence="2">Uncharacterized protein</fullName>
    </submittedName>
</protein>
<feature type="signal peptide" evidence="1">
    <location>
        <begin position="1"/>
        <end position="20"/>
    </location>
</feature>
<evidence type="ECO:0000256" key="1">
    <source>
        <dbReference type="SAM" id="SignalP"/>
    </source>
</evidence>
<name>A0AAN7T4I9_9EURO</name>
<accession>A0AAN7T4I9</accession>
<feature type="chain" id="PRO_5042998029" evidence="1">
    <location>
        <begin position="21"/>
        <end position="309"/>
    </location>
</feature>
<reference evidence="2 3" key="1">
    <citation type="submission" date="2023-08" db="EMBL/GenBank/DDBJ databases">
        <title>Black Yeasts Isolated from many extreme environments.</title>
        <authorList>
            <person name="Coleine C."/>
            <person name="Stajich J.E."/>
            <person name="Selbmann L."/>
        </authorList>
    </citation>
    <scope>NUCLEOTIDE SEQUENCE [LARGE SCALE GENOMIC DNA]</scope>
    <source>
        <strain evidence="2 3">CCFEE 5910</strain>
    </source>
</reference>
<evidence type="ECO:0000313" key="3">
    <source>
        <dbReference type="Proteomes" id="UP001309876"/>
    </source>
</evidence>
<comment type="caution">
    <text evidence="2">The sequence shown here is derived from an EMBL/GenBank/DDBJ whole genome shotgun (WGS) entry which is preliminary data.</text>
</comment>
<dbReference type="EMBL" id="JAVRRJ010000002">
    <property type="protein sequence ID" value="KAK5089135.1"/>
    <property type="molecule type" value="Genomic_DNA"/>
</dbReference>
<dbReference type="Proteomes" id="UP001309876">
    <property type="component" value="Unassembled WGS sequence"/>
</dbReference>
<gene>
    <name evidence="2" type="ORF">LTR05_003359</name>
</gene>
<dbReference type="AlphaFoldDB" id="A0AAN7T4I9"/>
<dbReference type="InterPro" id="IPR014988">
    <property type="entry name" value="Uncharacterised_YqcI/YcgG"/>
</dbReference>
<keyword evidence="1" id="KW-0732">Signal</keyword>
<dbReference type="PANTHER" id="PTHR40045:SF1">
    <property type="entry name" value="YQCI_YCGG FAMILY PROTEIN"/>
    <property type="match status" value="1"/>
</dbReference>
<dbReference type="Pfam" id="PF08892">
    <property type="entry name" value="YqcI_YcgG"/>
    <property type="match status" value="1"/>
</dbReference>
<evidence type="ECO:0000313" key="2">
    <source>
        <dbReference type="EMBL" id="KAK5089135.1"/>
    </source>
</evidence>
<dbReference type="PANTHER" id="PTHR40045">
    <property type="entry name" value="YCGG FAMILY PROTEIN"/>
    <property type="match status" value="1"/>
</dbReference>
<sequence length="309" mass="34416">MIVALAVACFTLGFGAAVLAATDDGKYNKDIAKLLSAIGLPSNISRSFTKRNATPEPSSRQVGVDNLLTKEQVENGFEKSSWQALAYQDFKDVIVAKSNGMKTFPCIYATMGYRADEHRYIFLNSDDPSEPQNVRLIAPALKEYLAISPSLGPNTSLVIVCAPSEKEKSVEDYNNTFWGMLRGLRIIDSKSWPRDVPESVESEKWTFCFGGEPVFPVMLTPAHMQRWSRHMSVPIIALQPKWVLDKLLATDQKREAATGKVRKLLKEYDQIEISPDLTSYGQPGTSEARQLCLLDKNETAGCPFDNLDR</sequence>
<organism evidence="2 3">
    <name type="scientific">Lithohypha guttulata</name>
    <dbReference type="NCBI Taxonomy" id="1690604"/>
    <lineage>
        <taxon>Eukaryota</taxon>
        <taxon>Fungi</taxon>
        <taxon>Dikarya</taxon>
        <taxon>Ascomycota</taxon>
        <taxon>Pezizomycotina</taxon>
        <taxon>Eurotiomycetes</taxon>
        <taxon>Chaetothyriomycetidae</taxon>
        <taxon>Chaetothyriales</taxon>
        <taxon>Trichomeriaceae</taxon>
        <taxon>Lithohypha</taxon>
    </lineage>
</organism>
<keyword evidence="3" id="KW-1185">Reference proteome</keyword>